<dbReference type="InterPro" id="IPR008949">
    <property type="entry name" value="Isoprenoid_synthase_dom_sf"/>
</dbReference>
<evidence type="ECO:0000313" key="1">
    <source>
        <dbReference type="EMBL" id="OJJ39647.1"/>
    </source>
</evidence>
<dbReference type="OrthoDB" id="1731983at2759"/>
<keyword evidence="2" id="KW-1185">Reference proteome</keyword>
<evidence type="ECO:0000313" key="2">
    <source>
        <dbReference type="Proteomes" id="UP000184383"/>
    </source>
</evidence>
<reference evidence="2" key="1">
    <citation type="journal article" date="2017" name="Genome Biol.">
        <title>Comparative genomics reveals high biological diversity and specific adaptations in the industrially and medically important fungal genus Aspergillus.</title>
        <authorList>
            <person name="de Vries R.P."/>
            <person name="Riley R."/>
            <person name="Wiebenga A."/>
            <person name="Aguilar-Osorio G."/>
            <person name="Amillis S."/>
            <person name="Uchima C.A."/>
            <person name="Anderluh G."/>
            <person name="Asadollahi M."/>
            <person name="Askin M."/>
            <person name="Barry K."/>
            <person name="Battaglia E."/>
            <person name="Bayram O."/>
            <person name="Benocci T."/>
            <person name="Braus-Stromeyer S.A."/>
            <person name="Caldana C."/>
            <person name="Canovas D."/>
            <person name="Cerqueira G.C."/>
            <person name="Chen F."/>
            <person name="Chen W."/>
            <person name="Choi C."/>
            <person name="Clum A."/>
            <person name="Dos Santos R.A."/>
            <person name="Damasio A.R."/>
            <person name="Diallinas G."/>
            <person name="Emri T."/>
            <person name="Fekete E."/>
            <person name="Flipphi M."/>
            <person name="Freyberg S."/>
            <person name="Gallo A."/>
            <person name="Gournas C."/>
            <person name="Habgood R."/>
            <person name="Hainaut M."/>
            <person name="Harispe M.L."/>
            <person name="Henrissat B."/>
            <person name="Hilden K.S."/>
            <person name="Hope R."/>
            <person name="Hossain A."/>
            <person name="Karabika E."/>
            <person name="Karaffa L."/>
            <person name="Karanyi Z."/>
            <person name="Krasevec N."/>
            <person name="Kuo A."/>
            <person name="Kusch H."/>
            <person name="LaButti K."/>
            <person name="Lagendijk E.L."/>
            <person name="Lapidus A."/>
            <person name="Levasseur A."/>
            <person name="Lindquist E."/>
            <person name="Lipzen A."/>
            <person name="Logrieco A.F."/>
            <person name="MacCabe A."/>
            <person name="Maekelae M.R."/>
            <person name="Malavazi I."/>
            <person name="Melin P."/>
            <person name="Meyer V."/>
            <person name="Mielnichuk N."/>
            <person name="Miskei M."/>
            <person name="Molnar A.P."/>
            <person name="Mule G."/>
            <person name="Ngan C.Y."/>
            <person name="Orejas M."/>
            <person name="Orosz E."/>
            <person name="Ouedraogo J.P."/>
            <person name="Overkamp K.M."/>
            <person name="Park H.-S."/>
            <person name="Perrone G."/>
            <person name="Piumi F."/>
            <person name="Punt P.J."/>
            <person name="Ram A.F."/>
            <person name="Ramon A."/>
            <person name="Rauscher S."/>
            <person name="Record E."/>
            <person name="Riano-Pachon D.M."/>
            <person name="Robert V."/>
            <person name="Roehrig J."/>
            <person name="Ruller R."/>
            <person name="Salamov A."/>
            <person name="Salih N.S."/>
            <person name="Samson R.A."/>
            <person name="Sandor E."/>
            <person name="Sanguinetti M."/>
            <person name="Schuetze T."/>
            <person name="Sepcic K."/>
            <person name="Shelest E."/>
            <person name="Sherlock G."/>
            <person name="Sophianopoulou V."/>
            <person name="Squina F.M."/>
            <person name="Sun H."/>
            <person name="Susca A."/>
            <person name="Todd R.B."/>
            <person name="Tsang A."/>
            <person name="Unkles S.E."/>
            <person name="van de Wiele N."/>
            <person name="van Rossen-Uffink D."/>
            <person name="Oliveira J.V."/>
            <person name="Vesth T.C."/>
            <person name="Visser J."/>
            <person name="Yu J.-H."/>
            <person name="Zhou M."/>
            <person name="Andersen M.R."/>
            <person name="Archer D.B."/>
            <person name="Baker S.E."/>
            <person name="Benoit I."/>
            <person name="Brakhage A.A."/>
            <person name="Braus G.H."/>
            <person name="Fischer R."/>
            <person name="Frisvad J.C."/>
            <person name="Goldman G.H."/>
            <person name="Houbraken J."/>
            <person name="Oakley B."/>
            <person name="Pocsi I."/>
            <person name="Scazzocchio C."/>
            <person name="Seiboth B."/>
            <person name="vanKuyk P.A."/>
            <person name="Wortman J."/>
            <person name="Dyer P.S."/>
            <person name="Grigoriev I.V."/>
        </authorList>
    </citation>
    <scope>NUCLEOTIDE SEQUENCE [LARGE SCALE GENOMIC DNA]</scope>
    <source>
        <strain evidence="2">DTO 134E9</strain>
    </source>
</reference>
<name>A0A1L9RXS2_ASPWE</name>
<accession>A0A1L9RXS2</accession>
<proteinExistence type="predicted"/>
<dbReference type="RefSeq" id="XP_040693323.1">
    <property type="nucleotide sequence ID" value="XM_040832733.1"/>
</dbReference>
<dbReference type="EMBL" id="KV878210">
    <property type="protein sequence ID" value="OJJ39647.1"/>
    <property type="molecule type" value="Genomic_DNA"/>
</dbReference>
<dbReference type="SUPFAM" id="SSF48576">
    <property type="entry name" value="Terpenoid synthases"/>
    <property type="match status" value="1"/>
</dbReference>
<dbReference type="VEuPathDB" id="FungiDB:ASPWEDRAFT_25457"/>
<dbReference type="GeneID" id="63748581"/>
<gene>
    <name evidence="1" type="ORF">ASPWEDRAFT_25457</name>
</gene>
<dbReference type="AlphaFoldDB" id="A0A1L9RXS2"/>
<protein>
    <recommendedName>
        <fullName evidence="3">Terpene synthase</fullName>
    </recommendedName>
</protein>
<dbReference type="Proteomes" id="UP000184383">
    <property type="component" value="Unassembled WGS sequence"/>
</dbReference>
<dbReference type="Gene3D" id="1.10.600.10">
    <property type="entry name" value="Farnesyl Diphosphate Synthase"/>
    <property type="match status" value="1"/>
</dbReference>
<sequence length="345" mass="38774">MAVMQNLPEYERLHQEPVTRSCAIPLKMRDLSLQLQLPHYDIVNGPPSRCVYVISAHLAFKTSIQPEKAKDTNRILESCKAEVGAVNLFFPDIKSESVRICMAAWLAANCAVDDELEEMHPADGVRVLEESIAMLQADRSNQYPAGAVPFVLFTFRDYCSENLGLSGTAFHNLTNDICRMCQGHRDELLFRQEKLPNNLETYLHIRGRTMGIDPFFTLICSPYPGVDPEFVSRVQQLQSMVGLVVGLQNDLIGLEKDCRNGEMMNAVLVSLREQAGGDEIFPEVVGEICRIHNASLCTAMEIYQRLKVEVSGKRYEEVLPTTALAFAETHLKWCASAKRYQATLE</sequence>
<organism evidence="1 2">
    <name type="scientific">Aspergillus wentii DTO 134E9</name>
    <dbReference type="NCBI Taxonomy" id="1073089"/>
    <lineage>
        <taxon>Eukaryota</taxon>
        <taxon>Fungi</taxon>
        <taxon>Dikarya</taxon>
        <taxon>Ascomycota</taxon>
        <taxon>Pezizomycotina</taxon>
        <taxon>Eurotiomycetes</taxon>
        <taxon>Eurotiomycetidae</taxon>
        <taxon>Eurotiales</taxon>
        <taxon>Aspergillaceae</taxon>
        <taxon>Aspergillus</taxon>
        <taxon>Aspergillus subgen. Cremei</taxon>
    </lineage>
</organism>
<dbReference type="Pfam" id="PF19086">
    <property type="entry name" value="Terpene_syn_C_2"/>
    <property type="match status" value="1"/>
</dbReference>
<evidence type="ECO:0008006" key="3">
    <source>
        <dbReference type="Google" id="ProtNLM"/>
    </source>
</evidence>